<feature type="domain" description="Major facilitator superfamily (MFS) profile" evidence="5">
    <location>
        <begin position="6"/>
        <end position="77"/>
    </location>
</feature>
<evidence type="ECO:0000256" key="2">
    <source>
        <dbReference type="ARBA" id="ARBA00022989"/>
    </source>
</evidence>
<feature type="transmembrane region" description="Helical" evidence="4">
    <location>
        <begin position="44"/>
        <end position="63"/>
    </location>
</feature>
<keyword evidence="3 4" id="KW-0472">Membrane</keyword>
<keyword evidence="7" id="KW-1185">Reference proteome</keyword>
<gene>
    <name evidence="6" type="ORF">GF1_01990</name>
</gene>
<reference evidence="6" key="1">
    <citation type="submission" date="2020-12" db="EMBL/GenBank/DDBJ databases">
        <title>Desulfobium dissulfuricans gen. nov., sp. nov., a novel mesophilic, sulfate-reducing bacterium isolated from a deep-sea hydrothermal vent.</title>
        <authorList>
            <person name="Hashimoto Y."/>
            <person name="Tame A."/>
            <person name="Sawayama S."/>
            <person name="Miyazaki J."/>
            <person name="Takai K."/>
            <person name="Nakagawa S."/>
        </authorList>
    </citation>
    <scope>NUCLEOTIDE SEQUENCE</scope>
    <source>
        <strain evidence="6">GF1</strain>
    </source>
</reference>
<sequence length="77" mass="8365">MRPEAILPIVGAGVFMSTLDSSMVNVALPTLMRDFGSSLAMTQWVVLVYLLTITGLLLFWGIFPPAMARAGYTVSAW</sequence>
<dbReference type="GO" id="GO:0022857">
    <property type="term" value="F:transmembrane transporter activity"/>
    <property type="evidence" value="ECO:0007669"/>
    <property type="project" value="InterPro"/>
</dbReference>
<dbReference type="KEGG" id="ddu:GF1_01990"/>
<feature type="transmembrane region" description="Helical" evidence="4">
    <location>
        <begin position="6"/>
        <end position="32"/>
    </location>
</feature>
<evidence type="ECO:0000256" key="1">
    <source>
        <dbReference type="ARBA" id="ARBA00022692"/>
    </source>
</evidence>
<dbReference type="RefSeq" id="WP_267927765.1">
    <property type="nucleotide sequence ID" value="NZ_AP024233.1"/>
</dbReference>
<dbReference type="EMBL" id="AP024233">
    <property type="protein sequence ID" value="BCO07823.1"/>
    <property type="molecule type" value="Genomic_DNA"/>
</dbReference>
<protein>
    <recommendedName>
        <fullName evidence="5">Major facilitator superfamily (MFS) profile domain-containing protein</fullName>
    </recommendedName>
</protein>
<name>A0A915TXK0_9BACT</name>
<accession>A0A915TXK0</accession>
<evidence type="ECO:0000259" key="5">
    <source>
        <dbReference type="PROSITE" id="PS50850"/>
    </source>
</evidence>
<dbReference type="Gene3D" id="1.20.1720.10">
    <property type="entry name" value="Multidrug resistance protein D"/>
    <property type="match status" value="1"/>
</dbReference>
<proteinExistence type="predicted"/>
<keyword evidence="1 4" id="KW-0812">Transmembrane</keyword>
<dbReference type="InterPro" id="IPR036259">
    <property type="entry name" value="MFS_trans_sf"/>
</dbReference>
<evidence type="ECO:0000313" key="7">
    <source>
        <dbReference type="Proteomes" id="UP001063350"/>
    </source>
</evidence>
<keyword evidence="2 4" id="KW-1133">Transmembrane helix</keyword>
<evidence type="ECO:0000256" key="4">
    <source>
        <dbReference type="SAM" id="Phobius"/>
    </source>
</evidence>
<dbReference type="SUPFAM" id="SSF103473">
    <property type="entry name" value="MFS general substrate transporter"/>
    <property type="match status" value="1"/>
</dbReference>
<dbReference type="AlphaFoldDB" id="A0A915TXK0"/>
<dbReference type="PROSITE" id="PS50850">
    <property type="entry name" value="MFS"/>
    <property type="match status" value="1"/>
</dbReference>
<evidence type="ECO:0000256" key="3">
    <source>
        <dbReference type="ARBA" id="ARBA00023136"/>
    </source>
</evidence>
<dbReference type="InterPro" id="IPR020846">
    <property type="entry name" value="MFS_dom"/>
</dbReference>
<organism evidence="6 7">
    <name type="scientific">Desulfolithobacter dissulfuricans</name>
    <dbReference type="NCBI Taxonomy" id="2795293"/>
    <lineage>
        <taxon>Bacteria</taxon>
        <taxon>Pseudomonadati</taxon>
        <taxon>Thermodesulfobacteriota</taxon>
        <taxon>Desulfobulbia</taxon>
        <taxon>Desulfobulbales</taxon>
        <taxon>Desulfobulbaceae</taxon>
        <taxon>Desulfolithobacter</taxon>
    </lineage>
</organism>
<evidence type="ECO:0000313" key="6">
    <source>
        <dbReference type="EMBL" id="BCO07823.1"/>
    </source>
</evidence>
<dbReference type="Proteomes" id="UP001063350">
    <property type="component" value="Chromosome"/>
</dbReference>